<sequence length="137" mass="14193">MNCPHCDAEPVAFAVPPDLHEHAPDAAAVASVCPNCLAVEAAPDADPAAEPAFDRVHDSFPDGAGGAAFALLIGTLPSIALNRSAARALRERAEREGVDTALAFDRLVEAARDAEVVPAFDLDRRVSQLGSLLDGPS</sequence>
<dbReference type="AlphaFoldDB" id="A0ABD5WAN8"/>
<dbReference type="Proteomes" id="UP001596461">
    <property type="component" value="Unassembled WGS sequence"/>
</dbReference>
<name>A0ABD5WAN8_9EURY</name>
<organism evidence="1 2">
    <name type="scientific">Halobaculum lipolyticum</name>
    <dbReference type="NCBI Taxonomy" id="3032001"/>
    <lineage>
        <taxon>Archaea</taxon>
        <taxon>Methanobacteriati</taxon>
        <taxon>Methanobacteriota</taxon>
        <taxon>Stenosarchaea group</taxon>
        <taxon>Halobacteria</taxon>
        <taxon>Halobacteriales</taxon>
        <taxon>Haloferacaceae</taxon>
        <taxon>Halobaculum</taxon>
    </lineage>
</organism>
<proteinExistence type="predicted"/>
<evidence type="ECO:0000313" key="2">
    <source>
        <dbReference type="Proteomes" id="UP001596461"/>
    </source>
</evidence>
<dbReference type="GeneID" id="81123995"/>
<dbReference type="EMBL" id="JBHTAH010000004">
    <property type="protein sequence ID" value="MFC7069185.1"/>
    <property type="molecule type" value="Genomic_DNA"/>
</dbReference>
<dbReference type="InterPro" id="IPR046243">
    <property type="entry name" value="DUF6276"/>
</dbReference>
<protein>
    <submittedName>
        <fullName evidence="1">DUF6276 family protein</fullName>
    </submittedName>
</protein>
<evidence type="ECO:0000313" key="1">
    <source>
        <dbReference type="EMBL" id="MFC7069185.1"/>
    </source>
</evidence>
<comment type="caution">
    <text evidence="1">The sequence shown here is derived from an EMBL/GenBank/DDBJ whole genome shotgun (WGS) entry which is preliminary data.</text>
</comment>
<dbReference type="Pfam" id="PF19792">
    <property type="entry name" value="DUF6276"/>
    <property type="match status" value="1"/>
</dbReference>
<dbReference type="RefSeq" id="WP_284032166.1">
    <property type="nucleotide sequence ID" value="NZ_CP126154.1"/>
</dbReference>
<accession>A0ABD5WAN8</accession>
<keyword evidence="2" id="KW-1185">Reference proteome</keyword>
<gene>
    <name evidence="1" type="ORF">ACFQL9_05975</name>
</gene>
<reference evidence="1 2" key="1">
    <citation type="journal article" date="2019" name="Int. J. Syst. Evol. Microbiol.">
        <title>The Global Catalogue of Microorganisms (GCM) 10K type strain sequencing project: providing services to taxonomists for standard genome sequencing and annotation.</title>
        <authorList>
            <consortium name="The Broad Institute Genomics Platform"/>
            <consortium name="The Broad Institute Genome Sequencing Center for Infectious Disease"/>
            <person name="Wu L."/>
            <person name="Ma J."/>
        </authorList>
    </citation>
    <scope>NUCLEOTIDE SEQUENCE [LARGE SCALE GENOMIC DNA]</scope>
    <source>
        <strain evidence="1 2">DT31</strain>
    </source>
</reference>